<protein>
    <submittedName>
        <fullName evidence="1">Uncharacterized protein</fullName>
    </submittedName>
</protein>
<dbReference type="AlphaFoldDB" id="G3HEU7"/>
<name>G3HEU7_CRIGR</name>
<proteinExistence type="predicted"/>
<dbReference type="InParanoid" id="G3HEU7"/>
<organism evidence="1 2">
    <name type="scientific">Cricetulus griseus</name>
    <name type="common">Chinese hamster</name>
    <name type="synonym">Cricetulus barabensis griseus</name>
    <dbReference type="NCBI Taxonomy" id="10029"/>
    <lineage>
        <taxon>Eukaryota</taxon>
        <taxon>Metazoa</taxon>
        <taxon>Chordata</taxon>
        <taxon>Craniata</taxon>
        <taxon>Vertebrata</taxon>
        <taxon>Euteleostomi</taxon>
        <taxon>Mammalia</taxon>
        <taxon>Eutheria</taxon>
        <taxon>Euarchontoglires</taxon>
        <taxon>Glires</taxon>
        <taxon>Rodentia</taxon>
        <taxon>Myomorpha</taxon>
        <taxon>Muroidea</taxon>
        <taxon>Cricetidae</taxon>
        <taxon>Cricetinae</taxon>
        <taxon>Cricetulus</taxon>
    </lineage>
</organism>
<evidence type="ECO:0000313" key="2">
    <source>
        <dbReference type="Proteomes" id="UP000001075"/>
    </source>
</evidence>
<reference evidence="2" key="1">
    <citation type="journal article" date="2011" name="Nat. Biotechnol.">
        <title>The genomic sequence of the Chinese hamster ovary (CHO)-K1 cell line.</title>
        <authorList>
            <person name="Xu X."/>
            <person name="Nagarajan H."/>
            <person name="Lewis N.E."/>
            <person name="Pan S."/>
            <person name="Cai Z."/>
            <person name="Liu X."/>
            <person name="Chen W."/>
            <person name="Xie M."/>
            <person name="Wang W."/>
            <person name="Hammond S."/>
            <person name="Andersen M.R."/>
            <person name="Neff N."/>
            <person name="Passarelli B."/>
            <person name="Koh W."/>
            <person name="Fan H.C."/>
            <person name="Wang J."/>
            <person name="Gui Y."/>
            <person name="Lee K.H."/>
            <person name="Betenbaugh M.J."/>
            <person name="Quake S.R."/>
            <person name="Famili I."/>
            <person name="Palsson B.O."/>
            <person name="Wang J."/>
        </authorList>
    </citation>
    <scope>NUCLEOTIDE SEQUENCE [LARGE SCALE GENOMIC DNA]</scope>
    <source>
        <strain evidence="2">CHO K1 cell line</strain>
    </source>
</reference>
<accession>G3HEU7</accession>
<gene>
    <name evidence="1" type="ORF">I79_009094</name>
</gene>
<dbReference type="Proteomes" id="UP000001075">
    <property type="component" value="Unassembled WGS sequence"/>
</dbReference>
<dbReference type="EMBL" id="JH000320">
    <property type="protein sequence ID" value="EGW05524.1"/>
    <property type="molecule type" value="Genomic_DNA"/>
</dbReference>
<evidence type="ECO:0000313" key="1">
    <source>
        <dbReference type="EMBL" id="EGW05524.1"/>
    </source>
</evidence>
<sequence length="50" mass="5691">MGKYSTTEHYTHSPKHTTAFQKPNAFYHLLNAKIFGGSKFSCSQARLMLL</sequence>